<feature type="domain" description="Flavodoxin-like fold" evidence="3">
    <location>
        <begin position="1"/>
        <end position="213"/>
    </location>
</feature>
<dbReference type="RefSeq" id="WP_133850609.1">
    <property type="nucleotide sequence ID" value="NZ_SNXZ01000003.1"/>
</dbReference>
<gene>
    <name evidence="4" type="ORF">EV186_103363</name>
</gene>
<dbReference type="InterPro" id="IPR029039">
    <property type="entry name" value="Flavoprotein-like_sf"/>
</dbReference>
<keyword evidence="5" id="KW-1185">Reference proteome</keyword>
<accession>A0A4R6SBH9</accession>
<dbReference type="InterPro" id="IPR003680">
    <property type="entry name" value="Flavodoxin_fold"/>
</dbReference>
<dbReference type="EMBL" id="SNXZ01000003">
    <property type="protein sequence ID" value="TDP97399.1"/>
    <property type="molecule type" value="Genomic_DNA"/>
</dbReference>
<dbReference type="OrthoDB" id="9798454at2"/>
<evidence type="ECO:0000313" key="4">
    <source>
        <dbReference type="EMBL" id="TDP97399.1"/>
    </source>
</evidence>
<dbReference type="PANTHER" id="PTHR10204">
    <property type="entry name" value="NAD P H OXIDOREDUCTASE-RELATED"/>
    <property type="match status" value="1"/>
</dbReference>
<dbReference type="PANTHER" id="PTHR10204:SF34">
    <property type="entry name" value="NAD(P)H DEHYDROGENASE [QUINONE] 1 ISOFORM 1"/>
    <property type="match status" value="1"/>
</dbReference>
<evidence type="ECO:0000256" key="1">
    <source>
        <dbReference type="ARBA" id="ARBA00006252"/>
    </source>
</evidence>
<dbReference type="InterPro" id="IPR051545">
    <property type="entry name" value="NAD(P)H_dehydrogenase_qn"/>
</dbReference>
<evidence type="ECO:0000313" key="5">
    <source>
        <dbReference type="Proteomes" id="UP000295444"/>
    </source>
</evidence>
<dbReference type="Gene3D" id="3.40.50.360">
    <property type="match status" value="1"/>
</dbReference>
<protein>
    <submittedName>
        <fullName evidence="4">NAD(P)H dehydrogenase (Quinone)</fullName>
    </submittedName>
</protein>
<name>A0A4R6SBH9_LABRH</name>
<dbReference type="Pfam" id="PF02525">
    <property type="entry name" value="Flavodoxin_2"/>
    <property type="match status" value="1"/>
</dbReference>
<dbReference type="Proteomes" id="UP000295444">
    <property type="component" value="Unassembled WGS sequence"/>
</dbReference>
<keyword evidence="2" id="KW-0560">Oxidoreductase</keyword>
<dbReference type="GO" id="GO:0003955">
    <property type="term" value="F:NAD(P)H dehydrogenase (quinone) activity"/>
    <property type="evidence" value="ECO:0007669"/>
    <property type="project" value="TreeGrafter"/>
</dbReference>
<dbReference type="GO" id="GO:0005829">
    <property type="term" value="C:cytosol"/>
    <property type="evidence" value="ECO:0007669"/>
    <property type="project" value="TreeGrafter"/>
</dbReference>
<evidence type="ECO:0000259" key="3">
    <source>
        <dbReference type="Pfam" id="PF02525"/>
    </source>
</evidence>
<comment type="caution">
    <text evidence="4">The sequence shown here is derived from an EMBL/GenBank/DDBJ whole genome shotgun (WGS) entry which is preliminary data.</text>
</comment>
<sequence>MHVLWVLAHPDDRSLNGALHRDGLEALAEAGHTVEVSDLYAMKWNPVVDRDDFGTDGERLHVGPASRQAFKEGTLSPDIAEEQAKLRRANLVVLQFPLWWFGMPAILKGWVDRVFVSGFGYSIPDPERPGRSKRYGDGGLAGKRALVVTTIGAEWSSYQPRGIDGSLTELLFPLLHGTFFYTGMSPLRPFAVHDANRLTAEQYRTAAAALRERLAHIETEEPIPYRTQNSGDYDEHMVLRPEVAPGRSGLGIHLAG</sequence>
<dbReference type="AlphaFoldDB" id="A0A4R6SBH9"/>
<evidence type="ECO:0000256" key="2">
    <source>
        <dbReference type="ARBA" id="ARBA00023002"/>
    </source>
</evidence>
<reference evidence="4 5" key="1">
    <citation type="submission" date="2019-03" db="EMBL/GenBank/DDBJ databases">
        <title>Genomic Encyclopedia of Type Strains, Phase IV (KMG-IV): sequencing the most valuable type-strain genomes for metagenomic binning, comparative biology and taxonomic classification.</title>
        <authorList>
            <person name="Goeker M."/>
        </authorList>
    </citation>
    <scope>NUCLEOTIDE SEQUENCE [LARGE SCALE GENOMIC DNA]</scope>
    <source>
        <strain evidence="4 5">DSM 45361</strain>
    </source>
</reference>
<comment type="similarity">
    <text evidence="1">Belongs to the NAD(P)H dehydrogenase (quinone) family.</text>
</comment>
<organism evidence="4 5">
    <name type="scientific">Labedaea rhizosphaerae</name>
    <dbReference type="NCBI Taxonomy" id="598644"/>
    <lineage>
        <taxon>Bacteria</taxon>
        <taxon>Bacillati</taxon>
        <taxon>Actinomycetota</taxon>
        <taxon>Actinomycetes</taxon>
        <taxon>Pseudonocardiales</taxon>
        <taxon>Pseudonocardiaceae</taxon>
        <taxon>Labedaea</taxon>
    </lineage>
</organism>
<proteinExistence type="inferred from homology"/>
<dbReference type="SUPFAM" id="SSF52218">
    <property type="entry name" value="Flavoproteins"/>
    <property type="match status" value="1"/>
</dbReference>